<protein>
    <submittedName>
        <fullName evidence="1">Uncharacterized protein</fullName>
    </submittedName>
</protein>
<dbReference type="AlphaFoldDB" id="W0FMY5"/>
<sequence>MDTGTPVTILAQQNGLYFFMTDDGRMGWNGRTLFTKPQKISSDLSEFVTGSNQLTGEMVVNISKALAGSKHAGAGSPMFYTMRPALILTNGSTATVPIFGRAAGSKYDFELTDGTSADGEWQGTRFIDQRRDVLFTAKEPGLSVFKFTNKSNKQTFNILIVVI</sequence>
<organism evidence="1">
    <name type="scientific">uncultured bacterium Contig1777_n_1791_cl</name>
    <dbReference type="NCBI Taxonomy" id="1393515"/>
    <lineage>
        <taxon>Bacteria</taxon>
        <taxon>environmental samples</taxon>
    </lineage>
</organism>
<proteinExistence type="predicted"/>
<reference evidence="1" key="1">
    <citation type="journal article" date="2013" name="PLoS ONE">
        <title>Metagenomic insights into the carbohydrate-active enzymes carried by the microorganisms adhering to solid digesta in the rumen of cows.</title>
        <authorList>
            <person name="Wang L."/>
            <person name="Hatem A."/>
            <person name="Catalyurek U.V."/>
            <person name="Morrison M."/>
            <person name="Yu Z."/>
        </authorList>
    </citation>
    <scope>NUCLEOTIDE SEQUENCE</scope>
</reference>
<name>W0FMY5_9BACT</name>
<dbReference type="EMBL" id="KC246874">
    <property type="protein sequence ID" value="AHF26263.1"/>
    <property type="molecule type" value="Genomic_DNA"/>
</dbReference>
<evidence type="ECO:0000313" key="1">
    <source>
        <dbReference type="EMBL" id="AHF26263.1"/>
    </source>
</evidence>
<accession>W0FMY5</accession>